<proteinExistence type="predicted"/>
<dbReference type="InterPro" id="IPR002104">
    <property type="entry name" value="Integrase_catalytic"/>
</dbReference>
<organism evidence="3 4">
    <name type="scientific">Pseudobacteroides cellulosolvens ATCC 35603 = DSM 2933</name>
    <dbReference type="NCBI Taxonomy" id="398512"/>
    <lineage>
        <taxon>Bacteria</taxon>
        <taxon>Bacillati</taxon>
        <taxon>Bacillota</taxon>
        <taxon>Clostridia</taxon>
        <taxon>Eubacteriales</taxon>
        <taxon>Oscillospiraceae</taxon>
        <taxon>Pseudobacteroides</taxon>
    </lineage>
</organism>
<comment type="caution">
    <text evidence="3">The sequence shown here is derived from an EMBL/GenBank/DDBJ whole genome shotgun (WGS) entry which is preliminary data.</text>
</comment>
<dbReference type="RefSeq" id="WP_036945363.1">
    <property type="nucleotide sequence ID" value="NZ_JQKC01000049.1"/>
</dbReference>
<sequence>MTLRIPDAVGWAVIDYIKNRRPSYYESDRVFLKHMPPFASIGENNHMEQLIVRYMRKAGIDRRGRKRSGFHSLRHSAGSMLLEMETPLPVISNILGHSDPNITAVYLKTDIQKLAECILPPEGLGND</sequence>
<evidence type="ECO:0000313" key="4">
    <source>
        <dbReference type="Proteomes" id="UP000036923"/>
    </source>
</evidence>
<protein>
    <submittedName>
        <fullName evidence="3">Integrase family protein</fullName>
    </submittedName>
</protein>
<gene>
    <name evidence="3" type="ORF">Bccel_5149</name>
</gene>
<reference evidence="4" key="1">
    <citation type="submission" date="2015-07" db="EMBL/GenBank/DDBJ databases">
        <title>Near-Complete Genome Sequence of the Cellulolytic Bacterium Bacteroides (Pseudobacteroides) cellulosolvens ATCC 35603.</title>
        <authorList>
            <person name="Dassa B."/>
            <person name="Utturkar S.M."/>
            <person name="Klingeman D.M."/>
            <person name="Hurt R.A."/>
            <person name="Keller M."/>
            <person name="Xu J."/>
            <person name="Reddy Y.H.K."/>
            <person name="Borovok I."/>
            <person name="Grinberg I.R."/>
            <person name="Lamed R."/>
            <person name="Zhivin O."/>
            <person name="Bayer E.A."/>
            <person name="Brown S.D."/>
        </authorList>
    </citation>
    <scope>NUCLEOTIDE SEQUENCE [LARGE SCALE GENOMIC DNA]</scope>
    <source>
        <strain evidence="4">DSM 2933</strain>
    </source>
</reference>
<dbReference type="STRING" id="398512.Bccel_5149"/>
<evidence type="ECO:0000313" key="3">
    <source>
        <dbReference type="EMBL" id="KNY29872.1"/>
    </source>
</evidence>
<dbReference type="eggNOG" id="COG4974">
    <property type="taxonomic scope" value="Bacteria"/>
</dbReference>
<keyword evidence="4" id="KW-1185">Reference proteome</keyword>
<dbReference type="AlphaFoldDB" id="A0A0L6JWR4"/>
<dbReference type="Gene3D" id="1.10.443.10">
    <property type="entry name" value="Intergrase catalytic core"/>
    <property type="match status" value="1"/>
</dbReference>
<name>A0A0L6JWR4_9FIRM</name>
<dbReference type="EMBL" id="LGTC01000001">
    <property type="protein sequence ID" value="KNY29872.1"/>
    <property type="molecule type" value="Genomic_DNA"/>
</dbReference>
<dbReference type="GO" id="GO:0003677">
    <property type="term" value="F:DNA binding"/>
    <property type="evidence" value="ECO:0007669"/>
    <property type="project" value="InterPro"/>
</dbReference>
<dbReference type="Pfam" id="PF00589">
    <property type="entry name" value="Phage_integrase"/>
    <property type="match status" value="1"/>
</dbReference>
<dbReference type="Proteomes" id="UP000036923">
    <property type="component" value="Unassembled WGS sequence"/>
</dbReference>
<evidence type="ECO:0000256" key="1">
    <source>
        <dbReference type="ARBA" id="ARBA00023172"/>
    </source>
</evidence>
<dbReference type="InterPro" id="IPR013762">
    <property type="entry name" value="Integrase-like_cat_sf"/>
</dbReference>
<dbReference type="InterPro" id="IPR011010">
    <property type="entry name" value="DNA_brk_join_enz"/>
</dbReference>
<dbReference type="GO" id="GO:0015074">
    <property type="term" value="P:DNA integration"/>
    <property type="evidence" value="ECO:0007669"/>
    <property type="project" value="InterPro"/>
</dbReference>
<accession>A0A0L6JWR4</accession>
<keyword evidence="1" id="KW-0233">DNA recombination</keyword>
<dbReference type="GO" id="GO:0006310">
    <property type="term" value="P:DNA recombination"/>
    <property type="evidence" value="ECO:0007669"/>
    <property type="project" value="UniProtKB-KW"/>
</dbReference>
<evidence type="ECO:0000259" key="2">
    <source>
        <dbReference type="PROSITE" id="PS51898"/>
    </source>
</evidence>
<dbReference type="SUPFAM" id="SSF56349">
    <property type="entry name" value="DNA breaking-rejoining enzymes"/>
    <property type="match status" value="1"/>
</dbReference>
<dbReference type="PROSITE" id="PS51898">
    <property type="entry name" value="TYR_RECOMBINASE"/>
    <property type="match status" value="1"/>
</dbReference>
<feature type="domain" description="Tyr recombinase" evidence="2">
    <location>
        <begin position="1"/>
        <end position="119"/>
    </location>
</feature>